<dbReference type="RefSeq" id="WP_229115423.1">
    <property type="nucleotide sequence ID" value="NZ_CP064787.1"/>
</dbReference>
<sequence>MAVEPIPDAPAAVADTGQRRALVVADYHAGLEVHLRREGVELEPADRQRRERLLALLAETDSDRLVVLGDLATTIGEPTGEERAEIEALLDSVAVPITIVKGNHDGEIESVVGDRSDVTVTDGHGTRIGAVGFAHGHTWPAPAVLEADTVCVAHEHPVVRLEDEVGGARVERVWLRGELDPTPFRDQYGDRLGAVSAELVVFPAFNDRSGGTWVNVEGRDFLSPFLPEGLDNGQAYLLDGTRLGPYRRL</sequence>
<dbReference type="InterPro" id="IPR004843">
    <property type="entry name" value="Calcineurin-like_PHP"/>
</dbReference>
<accession>A0A897N3A9</accession>
<dbReference type="Proteomes" id="UP000663525">
    <property type="component" value="Chromosome"/>
</dbReference>
<dbReference type="InterPro" id="IPR029052">
    <property type="entry name" value="Metallo-depent_PP-like"/>
</dbReference>
<feature type="domain" description="Calcineurin-like phosphoesterase" evidence="1">
    <location>
        <begin position="20"/>
        <end position="108"/>
    </location>
</feature>
<dbReference type="EMBL" id="CP064787">
    <property type="protein sequence ID" value="QSG05599.1"/>
    <property type="molecule type" value="Genomic_DNA"/>
</dbReference>
<dbReference type="CDD" id="cd07391">
    <property type="entry name" value="MPP_PF1019"/>
    <property type="match status" value="1"/>
</dbReference>
<dbReference type="Pfam" id="PF00149">
    <property type="entry name" value="Metallophos"/>
    <property type="match status" value="1"/>
</dbReference>
<dbReference type="PANTHER" id="PTHR39323:SF1">
    <property type="entry name" value="BLR1149 PROTEIN"/>
    <property type="match status" value="1"/>
</dbReference>
<dbReference type="PANTHER" id="PTHR39323">
    <property type="entry name" value="BLR1149 PROTEIN"/>
    <property type="match status" value="1"/>
</dbReference>
<gene>
    <name evidence="2" type="ORF">HSR121_1253</name>
</gene>
<dbReference type="InterPro" id="IPR024173">
    <property type="entry name" value="Pesterase_MJ0037-like"/>
</dbReference>
<dbReference type="Gene3D" id="3.60.21.10">
    <property type="match status" value="1"/>
</dbReference>
<dbReference type="GeneID" id="68854864"/>
<keyword evidence="2" id="KW-0378">Hydrolase</keyword>
<proteinExistence type="predicted"/>
<protein>
    <submittedName>
        <fullName evidence="2">Putative phosphohydrolase, MPP superfamily</fullName>
    </submittedName>
</protein>
<organism evidence="2 3">
    <name type="scientific">Halapricum desulfuricans</name>
    <dbReference type="NCBI Taxonomy" id="2841257"/>
    <lineage>
        <taxon>Archaea</taxon>
        <taxon>Methanobacteriati</taxon>
        <taxon>Methanobacteriota</taxon>
        <taxon>Stenosarchaea group</taxon>
        <taxon>Halobacteria</taxon>
        <taxon>Halobacteriales</taxon>
        <taxon>Haloarculaceae</taxon>
        <taxon>Halapricum</taxon>
    </lineage>
</organism>
<evidence type="ECO:0000313" key="2">
    <source>
        <dbReference type="EMBL" id="QSG05599.1"/>
    </source>
</evidence>
<name>A0A897N3A9_9EURY</name>
<dbReference type="GO" id="GO:0016787">
    <property type="term" value="F:hydrolase activity"/>
    <property type="evidence" value="ECO:0007669"/>
    <property type="project" value="UniProtKB-KW"/>
</dbReference>
<dbReference type="AlphaFoldDB" id="A0A897N3A9"/>
<evidence type="ECO:0000313" key="3">
    <source>
        <dbReference type="Proteomes" id="UP000663525"/>
    </source>
</evidence>
<dbReference type="SUPFAM" id="SSF56300">
    <property type="entry name" value="Metallo-dependent phosphatases"/>
    <property type="match status" value="1"/>
</dbReference>
<reference evidence="2" key="1">
    <citation type="submission" date="2020-11" db="EMBL/GenBank/DDBJ databases">
        <title>Carbohydrate-dependent, anaerobic sulfur respiration: A novel catabolism in halophilic archaea.</title>
        <authorList>
            <person name="Sorokin D.Y."/>
            <person name="Messina E."/>
            <person name="Smedile F."/>
            <person name="La Cono V."/>
            <person name="Hallsworth J.E."/>
            <person name="Yakimov M.M."/>
        </authorList>
    </citation>
    <scope>NUCLEOTIDE SEQUENCE</scope>
    <source>
        <strain evidence="2">HSR12-1</strain>
    </source>
</reference>
<dbReference type="PIRSF" id="PIRSF000887">
    <property type="entry name" value="Pesterase_MJ0037"/>
    <property type="match status" value="1"/>
</dbReference>
<evidence type="ECO:0000259" key="1">
    <source>
        <dbReference type="Pfam" id="PF00149"/>
    </source>
</evidence>